<sequence>MRITTREPCSFSHNRPWITNEAAAGQCDGERKTESFVASRTGQATNVMAISRLPIIQGLVCLVLSQLEPLNRTADRLADEGMLLQPFCAAVDQARPPTSAPAPRCKVPLAWHHLHHVATTRTLLGLVAGDKNSPHGHTNPTQTSQPLSGEPLCPIPAVWREVSTKREGRKRDGSTGPPGATRSHQSQGRQADPPRHYSLVDMLFPAPWAPPSVVRRLRALHQTVHAGPGECNLIRKHRKPCSGSLQ</sequence>
<dbReference type="AlphaFoldDB" id="A0A2T2ZXP4"/>
<keyword evidence="3" id="KW-1185">Reference proteome</keyword>
<feature type="compositionally biased region" description="Polar residues" evidence="1">
    <location>
        <begin position="135"/>
        <end position="147"/>
    </location>
</feature>
<accession>A0A2T2ZXP4</accession>
<dbReference type="Proteomes" id="UP000241462">
    <property type="component" value="Unassembled WGS sequence"/>
</dbReference>
<evidence type="ECO:0000313" key="2">
    <source>
        <dbReference type="EMBL" id="PSR79130.1"/>
    </source>
</evidence>
<name>A0A2T2ZXP4_9PEZI</name>
<organism evidence="2 3">
    <name type="scientific">Coniella lustricola</name>
    <dbReference type="NCBI Taxonomy" id="2025994"/>
    <lineage>
        <taxon>Eukaryota</taxon>
        <taxon>Fungi</taxon>
        <taxon>Dikarya</taxon>
        <taxon>Ascomycota</taxon>
        <taxon>Pezizomycotina</taxon>
        <taxon>Sordariomycetes</taxon>
        <taxon>Sordariomycetidae</taxon>
        <taxon>Diaporthales</taxon>
        <taxon>Schizoparmaceae</taxon>
        <taxon>Coniella</taxon>
    </lineage>
</organism>
<dbReference type="EMBL" id="KZ678578">
    <property type="protein sequence ID" value="PSR79130.1"/>
    <property type="molecule type" value="Genomic_DNA"/>
</dbReference>
<dbReference type="InParanoid" id="A0A2T2ZXP4"/>
<feature type="region of interest" description="Disordered" evidence="1">
    <location>
        <begin position="127"/>
        <end position="195"/>
    </location>
</feature>
<reference evidence="2 3" key="1">
    <citation type="journal article" date="2018" name="Mycol. Prog.">
        <title>Coniella lustricola, a new species from submerged detritus.</title>
        <authorList>
            <person name="Raudabaugh D.B."/>
            <person name="Iturriaga T."/>
            <person name="Carver A."/>
            <person name="Mondo S."/>
            <person name="Pangilinan J."/>
            <person name="Lipzen A."/>
            <person name="He G."/>
            <person name="Amirebrahimi M."/>
            <person name="Grigoriev I.V."/>
            <person name="Miller A.N."/>
        </authorList>
    </citation>
    <scope>NUCLEOTIDE SEQUENCE [LARGE SCALE GENOMIC DNA]</scope>
    <source>
        <strain evidence="2 3">B22-T-1</strain>
    </source>
</reference>
<protein>
    <submittedName>
        <fullName evidence="2">Uncharacterized protein</fullName>
    </submittedName>
</protein>
<evidence type="ECO:0000256" key="1">
    <source>
        <dbReference type="SAM" id="MobiDB-lite"/>
    </source>
</evidence>
<evidence type="ECO:0000313" key="3">
    <source>
        <dbReference type="Proteomes" id="UP000241462"/>
    </source>
</evidence>
<gene>
    <name evidence="2" type="ORF">BD289DRAFT_105913</name>
</gene>
<feature type="compositionally biased region" description="Basic and acidic residues" evidence="1">
    <location>
        <begin position="162"/>
        <end position="173"/>
    </location>
</feature>
<proteinExistence type="predicted"/>